<sequence>MGSMAAFGLASTAMPAWALQENLRVHTSAPGSSSFTFTTAMQTVVQRETPIRMNVTSGQTSTRSTLDAAQGNVDLFISSPAINFYMEQGIQMFKDMPNAPELFKNVRQVVNFPLGPYHILTYADSGIETLEDCRGRRIFIGPPGGAATTVGLAIMESATGMKPGDYEQAKLDWSSGQQAFQDRQVDMAIIPTELPSASVMQFALLGKIRLISIPDEAFERGPLKTMLTIPGRTITEIPPDIYGANQMNDAPIKAVGSWVGIGSRVGVDADTIYAVTKAMFDGLDDMHAAADWMNFFTPETALLQLNAPVHAGAYRWYKENGIPVPEAYIPPEAM</sequence>
<feature type="chain" id="PRO_5032377829" evidence="1">
    <location>
        <begin position="19"/>
        <end position="334"/>
    </location>
</feature>
<dbReference type="SUPFAM" id="SSF53850">
    <property type="entry name" value="Periplasmic binding protein-like II"/>
    <property type="match status" value="1"/>
</dbReference>
<dbReference type="PANTHER" id="PTHR42941:SF1">
    <property type="entry name" value="SLL1037 PROTEIN"/>
    <property type="match status" value="1"/>
</dbReference>
<evidence type="ECO:0000256" key="1">
    <source>
        <dbReference type="SAM" id="SignalP"/>
    </source>
</evidence>
<dbReference type="EMBL" id="WNXQ01000001">
    <property type="protein sequence ID" value="MWB76648.1"/>
    <property type="molecule type" value="Genomic_DNA"/>
</dbReference>
<keyword evidence="1" id="KW-0732">Signal</keyword>
<organism evidence="2 3">
    <name type="scientific">Pseudooceanicola pacificus</name>
    <dbReference type="NCBI Taxonomy" id="2676438"/>
    <lineage>
        <taxon>Bacteria</taxon>
        <taxon>Pseudomonadati</taxon>
        <taxon>Pseudomonadota</taxon>
        <taxon>Alphaproteobacteria</taxon>
        <taxon>Rhodobacterales</taxon>
        <taxon>Paracoccaceae</taxon>
        <taxon>Pseudooceanicola</taxon>
    </lineage>
</organism>
<reference evidence="2 3" key="1">
    <citation type="submission" date="2019-11" db="EMBL/GenBank/DDBJ databases">
        <title>Pseudooceanicola pacifica sp. nov., isolated from deep-sea sediment of the Pacific Ocean.</title>
        <authorList>
            <person name="Lyu L."/>
        </authorList>
    </citation>
    <scope>NUCLEOTIDE SEQUENCE [LARGE SCALE GENOMIC DNA]</scope>
    <source>
        <strain evidence="2 3">216_PA32_1</strain>
    </source>
</reference>
<protein>
    <submittedName>
        <fullName evidence="2">TAXI family TRAP transporter solute-binding subunit</fullName>
    </submittedName>
</protein>
<dbReference type="Proteomes" id="UP000443843">
    <property type="component" value="Unassembled WGS sequence"/>
</dbReference>
<keyword evidence="3" id="KW-1185">Reference proteome</keyword>
<dbReference type="InterPro" id="IPR011852">
    <property type="entry name" value="TRAP_TAXI"/>
</dbReference>
<evidence type="ECO:0000313" key="2">
    <source>
        <dbReference type="EMBL" id="MWB76648.1"/>
    </source>
</evidence>
<dbReference type="Pfam" id="PF16868">
    <property type="entry name" value="NMT1_3"/>
    <property type="match status" value="1"/>
</dbReference>
<comment type="caution">
    <text evidence="2">The sequence shown here is derived from an EMBL/GenBank/DDBJ whole genome shotgun (WGS) entry which is preliminary data.</text>
</comment>
<proteinExistence type="predicted"/>
<name>A0A844W881_9RHOB</name>
<dbReference type="AlphaFoldDB" id="A0A844W881"/>
<dbReference type="PANTHER" id="PTHR42941">
    <property type="entry name" value="SLL1037 PROTEIN"/>
    <property type="match status" value="1"/>
</dbReference>
<evidence type="ECO:0000313" key="3">
    <source>
        <dbReference type="Proteomes" id="UP000443843"/>
    </source>
</evidence>
<gene>
    <name evidence="2" type="ORF">GLS40_01270</name>
</gene>
<dbReference type="Gene3D" id="3.40.190.10">
    <property type="entry name" value="Periplasmic binding protein-like II"/>
    <property type="match status" value="2"/>
</dbReference>
<feature type="signal peptide" evidence="1">
    <location>
        <begin position="1"/>
        <end position="18"/>
    </location>
</feature>
<dbReference type="NCBIfam" id="TIGR02122">
    <property type="entry name" value="TRAP_TAXI"/>
    <property type="match status" value="1"/>
</dbReference>
<accession>A0A844W881</accession>